<dbReference type="OrthoDB" id="202588at2157"/>
<evidence type="ECO:0000313" key="1">
    <source>
        <dbReference type="EMBL" id="PCR92204.1"/>
    </source>
</evidence>
<proteinExistence type="predicted"/>
<evidence type="ECO:0000313" key="2">
    <source>
        <dbReference type="Proteomes" id="UP000219689"/>
    </source>
</evidence>
<dbReference type="Proteomes" id="UP000219689">
    <property type="component" value="Unassembled WGS sequence"/>
</dbReference>
<comment type="caution">
    <text evidence="1">The sequence shown here is derived from an EMBL/GenBank/DDBJ whole genome shotgun (WGS) entry which is preliminary data.</text>
</comment>
<keyword evidence="2" id="KW-1185">Reference proteome</keyword>
<name>A0A2A5QZH4_9EURY</name>
<accession>A0A2A5QZH4</accession>
<reference evidence="1 2" key="1">
    <citation type="submission" date="2017-09" db="EMBL/GenBank/DDBJ databases">
        <title>Genome sequences of Natrinema ejinorence JCM 13890T.</title>
        <authorList>
            <person name="Roh S.W."/>
            <person name="Kim Y.B."/>
            <person name="Kim J.Y."/>
        </authorList>
    </citation>
    <scope>NUCLEOTIDE SEQUENCE [LARGE SCALE GENOMIC DNA]</scope>
    <source>
        <strain evidence="1 2">JCM 13890</strain>
    </source>
</reference>
<dbReference type="Pfam" id="PF13646">
    <property type="entry name" value="HEAT_2"/>
    <property type="match status" value="1"/>
</dbReference>
<dbReference type="RefSeq" id="WP_097381130.1">
    <property type="nucleotide sequence ID" value="NZ_NXNI01000001.1"/>
</dbReference>
<dbReference type="SUPFAM" id="SSF48371">
    <property type="entry name" value="ARM repeat"/>
    <property type="match status" value="1"/>
</dbReference>
<dbReference type="InterPro" id="IPR016024">
    <property type="entry name" value="ARM-type_fold"/>
</dbReference>
<dbReference type="EMBL" id="NXNI01000001">
    <property type="protein sequence ID" value="PCR92204.1"/>
    <property type="molecule type" value="Genomic_DNA"/>
</dbReference>
<protein>
    <submittedName>
        <fullName evidence="1">Uncharacterized protein</fullName>
    </submittedName>
</protein>
<sequence>MSPHAPDDEALLETARTAPENVDLDAVVALFDAERGHVRNVALRCALFVAVDDPDRVAAISERVIERLEDEFPVARSTAAAVLATIANEHPEAVRPGLPALVDTLDQHPPRTGYRAARALGPVLEAEPAGFVPEADALLDVLADPPTVWAPGPSELAEFPAGKRDSVADCLESRRDEIETDRARARGIREFTAHALVEVTARAPEAVADRLEEFVPALSNEPPLARAATIDAIANVARADPAAAEPTIDAVIDRLEDEAEYVRAHAVRALGFAEATDAVEPLRTVAEEADGEVGELAADTAEWLVDAD</sequence>
<dbReference type="AlphaFoldDB" id="A0A2A5QZH4"/>
<gene>
    <name evidence="1" type="ORF">CP557_17710</name>
</gene>
<organism evidence="1 2">
    <name type="scientific">Natrinema ejinorense</name>
    <dbReference type="NCBI Taxonomy" id="373386"/>
    <lineage>
        <taxon>Archaea</taxon>
        <taxon>Methanobacteriati</taxon>
        <taxon>Methanobacteriota</taxon>
        <taxon>Stenosarchaea group</taxon>
        <taxon>Halobacteria</taxon>
        <taxon>Halobacteriales</taxon>
        <taxon>Natrialbaceae</taxon>
        <taxon>Natrinema</taxon>
    </lineage>
</organism>
<dbReference type="Gene3D" id="1.25.10.10">
    <property type="entry name" value="Leucine-rich Repeat Variant"/>
    <property type="match status" value="2"/>
</dbReference>
<dbReference type="InterPro" id="IPR011989">
    <property type="entry name" value="ARM-like"/>
</dbReference>